<dbReference type="GO" id="GO:0009435">
    <property type="term" value="P:NAD+ biosynthetic process"/>
    <property type="evidence" value="ECO:0007669"/>
    <property type="project" value="InterPro"/>
</dbReference>
<keyword evidence="1" id="KW-0436">Ligase</keyword>
<protein>
    <recommendedName>
        <fullName evidence="2">CN hydrolase domain-containing protein</fullName>
    </recommendedName>
</protein>
<dbReference type="PANTHER" id="PTHR23090:SF9">
    <property type="entry name" value="GLUTAMINE-DEPENDENT NAD(+) SYNTHETASE"/>
    <property type="match status" value="1"/>
</dbReference>
<proteinExistence type="predicted"/>
<evidence type="ECO:0000256" key="1">
    <source>
        <dbReference type="ARBA" id="ARBA00022598"/>
    </source>
</evidence>
<dbReference type="InterPro" id="IPR036526">
    <property type="entry name" value="C-N_Hydrolase_sf"/>
</dbReference>
<sequence length="114" mass="12426">MPRQFRLALAQINSTVGDITGNTQTILDYIEMARQVKADLVAFPELAITGYPPEDLLLKPAFLQANLDAMHRVIAASTGMTVVVGFVQVGKDTANAAAIGYDGRLIDVYRKIYL</sequence>
<dbReference type="PANTHER" id="PTHR23090">
    <property type="entry name" value="NH 3 /GLUTAMINE-DEPENDENT NAD + SYNTHETASE"/>
    <property type="match status" value="1"/>
</dbReference>
<gene>
    <name evidence="3" type="ORF">METZ01_LOCUS300900</name>
</gene>
<dbReference type="Gene3D" id="3.60.110.10">
    <property type="entry name" value="Carbon-nitrogen hydrolase"/>
    <property type="match status" value="1"/>
</dbReference>
<feature type="non-terminal residue" evidence="3">
    <location>
        <position position="114"/>
    </location>
</feature>
<dbReference type="Pfam" id="PF00795">
    <property type="entry name" value="CN_hydrolase"/>
    <property type="match status" value="1"/>
</dbReference>
<dbReference type="InterPro" id="IPR003694">
    <property type="entry name" value="NAD_synthase"/>
</dbReference>
<dbReference type="GO" id="GO:0005737">
    <property type="term" value="C:cytoplasm"/>
    <property type="evidence" value="ECO:0007669"/>
    <property type="project" value="InterPro"/>
</dbReference>
<accession>A0A382MH25</accession>
<feature type="domain" description="CN hydrolase" evidence="2">
    <location>
        <begin position="5"/>
        <end position="114"/>
    </location>
</feature>
<dbReference type="PROSITE" id="PS50263">
    <property type="entry name" value="CN_HYDROLASE"/>
    <property type="match status" value="1"/>
</dbReference>
<reference evidence="3" key="1">
    <citation type="submission" date="2018-05" db="EMBL/GenBank/DDBJ databases">
        <authorList>
            <person name="Lanie J.A."/>
            <person name="Ng W.-L."/>
            <person name="Kazmierczak K.M."/>
            <person name="Andrzejewski T.M."/>
            <person name="Davidsen T.M."/>
            <person name="Wayne K.J."/>
            <person name="Tettelin H."/>
            <person name="Glass J.I."/>
            <person name="Rusch D."/>
            <person name="Podicherti R."/>
            <person name="Tsui H.-C.T."/>
            <person name="Winkler M.E."/>
        </authorList>
    </citation>
    <scope>NUCLEOTIDE SEQUENCE</scope>
</reference>
<dbReference type="AlphaFoldDB" id="A0A382MH25"/>
<name>A0A382MH25_9ZZZZ</name>
<dbReference type="GO" id="GO:0003952">
    <property type="term" value="F:NAD+ synthase (glutamine-hydrolyzing) activity"/>
    <property type="evidence" value="ECO:0007669"/>
    <property type="project" value="InterPro"/>
</dbReference>
<organism evidence="3">
    <name type="scientific">marine metagenome</name>
    <dbReference type="NCBI Taxonomy" id="408172"/>
    <lineage>
        <taxon>unclassified sequences</taxon>
        <taxon>metagenomes</taxon>
        <taxon>ecological metagenomes</taxon>
    </lineage>
</organism>
<dbReference type="GO" id="GO:0004359">
    <property type="term" value="F:glutaminase activity"/>
    <property type="evidence" value="ECO:0007669"/>
    <property type="project" value="InterPro"/>
</dbReference>
<dbReference type="EMBL" id="UINC01093547">
    <property type="protein sequence ID" value="SVC48046.1"/>
    <property type="molecule type" value="Genomic_DNA"/>
</dbReference>
<evidence type="ECO:0000313" key="3">
    <source>
        <dbReference type="EMBL" id="SVC48046.1"/>
    </source>
</evidence>
<evidence type="ECO:0000259" key="2">
    <source>
        <dbReference type="PROSITE" id="PS50263"/>
    </source>
</evidence>
<dbReference type="SUPFAM" id="SSF56317">
    <property type="entry name" value="Carbon-nitrogen hydrolase"/>
    <property type="match status" value="1"/>
</dbReference>
<dbReference type="InterPro" id="IPR003010">
    <property type="entry name" value="C-N_Hydrolase"/>
</dbReference>